<dbReference type="Pfam" id="PF00480">
    <property type="entry name" value="ROK"/>
    <property type="match status" value="1"/>
</dbReference>
<dbReference type="Proteomes" id="UP000078486">
    <property type="component" value="Unassembled WGS sequence"/>
</dbReference>
<gene>
    <name evidence="2" type="ORF">AW736_20110</name>
</gene>
<dbReference type="EMBL" id="LRRQ01000154">
    <property type="protein sequence ID" value="OAM87902.1"/>
    <property type="molecule type" value="Genomic_DNA"/>
</dbReference>
<dbReference type="OrthoDB" id="49666at2"/>
<evidence type="ECO:0000256" key="1">
    <source>
        <dbReference type="ARBA" id="ARBA00006479"/>
    </source>
</evidence>
<dbReference type="AlphaFoldDB" id="A0A178ID10"/>
<dbReference type="Gene3D" id="3.30.420.40">
    <property type="match status" value="2"/>
</dbReference>
<comment type="similarity">
    <text evidence="1">Belongs to the ROK (NagC/XylR) family.</text>
</comment>
<dbReference type="STRING" id="1184151.AW736_20110"/>
<dbReference type="InterPro" id="IPR000600">
    <property type="entry name" value="ROK"/>
</dbReference>
<dbReference type="RefSeq" id="WP_068772367.1">
    <property type="nucleotide sequence ID" value="NZ_CP109796.1"/>
</dbReference>
<protein>
    <submittedName>
        <fullName evidence="2">ROK family transcriptional regulator</fullName>
    </submittedName>
</protein>
<evidence type="ECO:0000313" key="3">
    <source>
        <dbReference type="Proteomes" id="UP000078486"/>
    </source>
</evidence>
<comment type="caution">
    <text evidence="2">The sequence shown here is derived from an EMBL/GenBank/DDBJ whole genome shotgun (WGS) entry which is preliminary data.</text>
</comment>
<dbReference type="PANTHER" id="PTHR18964">
    <property type="entry name" value="ROK (REPRESSOR, ORF, KINASE) FAMILY"/>
    <property type="match status" value="1"/>
</dbReference>
<reference evidence="2 3" key="1">
    <citation type="submission" date="2016-01" db="EMBL/GenBank/DDBJ databases">
        <title>High potential of lignocellulose degradation of a new Verrucomicrobia species.</title>
        <authorList>
            <person name="Wang Y."/>
            <person name="Shi Y."/>
            <person name="Qiu Z."/>
            <person name="Liu S."/>
            <person name="Yang H."/>
        </authorList>
    </citation>
    <scope>NUCLEOTIDE SEQUENCE [LARGE SCALE GENOMIC DNA]</scope>
    <source>
        <strain evidence="2 3">TSB47</strain>
    </source>
</reference>
<sequence length="370" mass="39714">MSTKHDRRIVMTLDAGGTSFRFSAMRNYKSLTQTVTLPSQGHDLKACLGNIIEGFSRVKAQCPEPPQAISFAFPGPADYPRGIIGDLGNLPCFRGGVALGPMLEQKFKVPVLINNDGDLFVHGEAIAGFLPYVNGLLKKAGSPKRYQNLFGVTLGTGFGGGLTHGGELFLGDNSIGFEVWLLRNKLVPATNAEEGACIRAVRRVFAREAGIPFENAPDPKEIEAIARDRKHPQGQAALNAYRRLGEVVGDAMGEALTLVDGLAVIGGGLSKAWPLFLPSVVAELNSVFANPDGKKFHRLASEAFNLEDAAQQRKFIKGRPREITVPGSRKKISYDALRRVGVGISRLGTSEAVAVGAYAFALRKLDEGGK</sequence>
<dbReference type="InterPro" id="IPR043129">
    <property type="entry name" value="ATPase_NBD"/>
</dbReference>
<dbReference type="PANTHER" id="PTHR18964:SF149">
    <property type="entry name" value="BIFUNCTIONAL UDP-N-ACETYLGLUCOSAMINE 2-EPIMERASE_N-ACETYLMANNOSAMINE KINASE"/>
    <property type="match status" value="1"/>
</dbReference>
<name>A0A178ID10_9BACT</name>
<dbReference type="SUPFAM" id="SSF53067">
    <property type="entry name" value="Actin-like ATPase domain"/>
    <property type="match status" value="1"/>
</dbReference>
<accession>A0A178ID10</accession>
<organism evidence="2 3">
    <name type="scientific">Termitidicoccus mucosus</name>
    <dbReference type="NCBI Taxonomy" id="1184151"/>
    <lineage>
        <taxon>Bacteria</taxon>
        <taxon>Pseudomonadati</taxon>
        <taxon>Verrucomicrobiota</taxon>
        <taxon>Opitutia</taxon>
        <taxon>Opitutales</taxon>
        <taxon>Opitutaceae</taxon>
        <taxon>Termitidicoccus</taxon>
    </lineage>
</organism>
<keyword evidence="3" id="KW-1185">Reference proteome</keyword>
<evidence type="ECO:0000313" key="2">
    <source>
        <dbReference type="EMBL" id="OAM87902.1"/>
    </source>
</evidence>
<proteinExistence type="inferred from homology"/>